<dbReference type="GO" id="GO:0000981">
    <property type="term" value="F:DNA-binding transcription factor activity, RNA polymerase II-specific"/>
    <property type="evidence" value="ECO:0007669"/>
    <property type="project" value="TreeGrafter"/>
</dbReference>
<reference evidence="2" key="1">
    <citation type="submission" date="2021-04" db="EMBL/GenBank/DDBJ databases">
        <authorList>
            <consortium name="Molecular Ecology Group"/>
        </authorList>
    </citation>
    <scope>NUCLEOTIDE SEQUENCE</scope>
</reference>
<dbReference type="OrthoDB" id="6538197at2759"/>
<comment type="caution">
    <text evidence="2">The sequence shown here is derived from an EMBL/GenBank/DDBJ whole genome shotgun (WGS) entry which is preliminary data.</text>
</comment>
<organism evidence="2 3">
    <name type="scientific">Candidula unifasciata</name>
    <dbReference type="NCBI Taxonomy" id="100452"/>
    <lineage>
        <taxon>Eukaryota</taxon>
        <taxon>Metazoa</taxon>
        <taxon>Spiralia</taxon>
        <taxon>Lophotrochozoa</taxon>
        <taxon>Mollusca</taxon>
        <taxon>Gastropoda</taxon>
        <taxon>Heterobranchia</taxon>
        <taxon>Euthyneura</taxon>
        <taxon>Panpulmonata</taxon>
        <taxon>Eupulmonata</taxon>
        <taxon>Stylommatophora</taxon>
        <taxon>Helicina</taxon>
        <taxon>Helicoidea</taxon>
        <taxon>Geomitridae</taxon>
        <taxon>Candidula</taxon>
    </lineage>
</organism>
<feature type="domain" description="Interferon regulatory factor-3" evidence="1">
    <location>
        <begin position="97"/>
        <end position="285"/>
    </location>
</feature>
<dbReference type="GO" id="GO:0005634">
    <property type="term" value="C:nucleus"/>
    <property type="evidence" value="ECO:0007669"/>
    <property type="project" value="TreeGrafter"/>
</dbReference>
<dbReference type="InterPro" id="IPR017855">
    <property type="entry name" value="SMAD-like_dom_sf"/>
</dbReference>
<proteinExistence type="predicted"/>
<accession>A0A8S3YJE1</accession>
<evidence type="ECO:0000259" key="1">
    <source>
        <dbReference type="SMART" id="SM01243"/>
    </source>
</evidence>
<protein>
    <recommendedName>
        <fullName evidence="1">Interferon regulatory factor-3 domain-containing protein</fullName>
    </recommendedName>
</protein>
<keyword evidence="3" id="KW-1185">Reference proteome</keyword>
<dbReference type="InterPro" id="IPR008984">
    <property type="entry name" value="SMAD_FHA_dom_sf"/>
</dbReference>
<dbReference type="Gene3D" id="2.60.200.10">
    <property type="match status" value="1"/>
</dbReference>
<dbReference type="AlphaFoldDB" id="A0A8S3YJE1"/>
<dbReference type="InterPro" id="IPR019471">
    <property type="entry name" value="Interferon_reg_factor-3"/>
</dbReference>
<dbReference type="SMART" id="SM01243">
    <property type="entry name" value="IRF-3"/>
    <property type="match status" value="1"/>
</dbReference>
<dbReference type="EMBL" id="CAJHNH020000387">
    <property type="protein sequence ID" value="CAG5117323.1"/>
    <property type="molecule type" value="Genomic_DNA"/>
</dbReference>
<evidence type="ECO:0000313" key="2">
    <source>
        <dbReference type="EMBL" id="CAG5117323.1"/>
    </source>
</evidence>
<gene>
    <name evidence="2" type="ORF">CUNI_LOCUS2881</name>
</gene>
<sequence>MAASNCYGGFNITQPNFLCQMPSSSHNFSDLNSIIPPGQPQLSLLRHEAEGMQVGNDSLKHSLPSDLMSVESADLCSMNLPPTSYYFSESHCNAAERSVMHITVKYGFPHCNVLLSQVAANGCRLYFGAPKLEYTVMEEELFGPKTVSQIEMPHVKNNTEICDEQKRFISELLDGMERGVVLTYKDGDIFAQRLCRTRVFVSDGAAESKLLDRKDTTPKKVFDFAAFKTELDHFNVTKISPMPKHFFYLTFGQEIKHGRSEPLGCIVIHVQVVHAGAAEYASKVSLSDASQSFSKFVSSLDTNDQLLLQFKNMNVK</sequence>
<dbReference type="PANTHER" id="PTHR11949:SF17">
    <property type="entry name" value="IRF TRYPTOPHAN PENTAD REPEAT DOMAIN-CONTAINING PROTEIN"/>
    <property type="match status" value="1"/>
</dbReference>
<dbReference type="Pfam" id="PF10401">
    <property type="entry name" value="IRF-3"/>
    <property type="match status" value="1"/>
</dbReference>
<dbReference type="GO" id="GO:0000978">
    <property type="term" value="F:RNA polymerase II cis-regulatory region sequence-specific DNA binding"/>
    <property type="evidence" value="ECO:0007669"/>
    <property type="project" value="TreeGrafter"/>
</dbReference>
<dbReference type="Proteomes" id="UP000678393">
    <property type="component" value="Unassembled WGS sequence"/>
</dbReference>
<dbReference type="SUPFAM" id="SSF49879">
    <property type="entry name" value="SMAD/FHA domain"/>
    <property type="match status" value="1"/>
</dbReference>
<evidence type="ECO:0000313" key="3">
    <source>
        <dbReference type="Proteomes" id="UP000678393"/>
    </source>
</evidence>
<name>A0A8S3YJE1_9EUPU</name>
<dbReference type="PANTHER" id="PTHR11949">
    <property type="entry name" value="INTERFERON REGULATORY FACTOR"/>
    <property type="match status" value="1"/>
</dbReference>